<dbReference type="RefSeq" id="WP_224315249.1">
    <property type="nucleotide sequence ID" value="NZ_JAIRBM010000019.1"/>
</dbReference>
<keyword evidence="1" id="KW-0472">Membrane</keyword>
<evidence type="ECO:0000313" key="3">
    <source>
        <dbReference type="Proteomes" id="UP000704176"/>
    </source>
</evidence>
<organism evidence="2 3">
    <name type="scientific">Microvirga puerhi</name>
    <dbReference type="NCBI Taxonomy" id="2876078"/>
    <lineage>
        <taxon>Bacteria</taxon>
        <taxon>Pseudomonadati</taxon>
        <taxon>Pseudomonadota</taxon>
        <taxon>Alphaproteobacteria</taxon>
        <taxon>Hyphomicrobiales</taxon>
        <taxon>Methylobacteriaceae</taxon>
        <taxon>Microvirga</taxon>
    </lineage>
</organism>
<sequence>MTTNLSAKDSVLKFGLRCRCPRCGEGRLFNGFLTLASRCEACGLDYSFADPADGPAFFVMMTMAIPATAFGIWVELTYEPAAWVHLLTTLPFLLLSCIPPIRPLKGVLVASQYVSKAEEARFETSHAMDTRTIPKSTATAVK</sequence>
<accession>A0ABS7VTM2</accession>
<protein>
    <submittedName>
        <fullName evidence="2">DUF983 domain-containing protein</fullName>
    </submittedName>
</protein>
<keyword evidence="3" id="KW-1185">Reference proteome</keyword>
<reference evidence="2 3" key="1">
    <citation type="submission" date="2021-09" db="EMBL/GenBank/DDBJ databases">
        <title>The complete genome sequence of a new microorganism.</title>
        <authorList>
            <person name="Zi Z."/>
        </authorList>
    </citation>
    <scope>NUCLEOTIDE SEQUENCE [LARGE SCALE GENOMIC DNA]</scope>
    <source>
        <strain evidence="2 3">WGZ8</strain>
    </source>
</reference>
<keyword evidence="1" id="KW-1133">Transmembrane helix</keyword>
<evidence type="ECO:0000313" key="2">
    <source>
        <dbReference type="EMBL" id="MBZ6078496.1"/>
    </source>
</evidence>
<dbReference type="Pfam" id="PF06170">
    <property type="entry name" value="DUF983"/>
    <property type="match status" value="1"/>
</dbReference>
<gene>
    <name evidence="2" type="ORF">K9B37_19750</name>
</gene>
<keyword evidence="1" id="KW-0812">Transmembrane</keyword>
<comment type="caution">
    <text evidence="2">The sequence shown here is derived from an EMBL/GenBank/DDBJ whole genome shotgun (WGS) entry which is preliminary data.</text>
</comment>
<name>A0ABS7VTM2_9HYPH</name>
<feature type="transmembrane region" description="Helical" evidence="1">
    <location>
        <begin position="56"/>
        <end position="74"/>
    </location>
</feature>
<feature type="transmembrane region" description="Helical" evidence="1">
    <location>
        <begin position="80"/>
        <end position="98"/>
    </location>
</feature>
<dbReference type="Proteomes" id="UP000704176">
    <property type="component" value="Unassembled WGS sequence"/>
</dbReference>
<proteinExistence type="predicted"/>
<dbReference type="InterPro" id="IPR009325">
    <property type="entry name" value="DUF983"/>
</dbReference>
<evidence type="ECO:0000256" key="1">
    <source>
        <dbReference type="SAM" id="Phobius"/>
    </source>
</evidence>
<dbReference type="EMBL" id="JAIRBM010000019">
    <property type="protein sequence ID" value="MBZ6078496.1"/>
    <property type="molecule type" value="Genomic_DNA"/>
</dbReference>